<gene>
    <name evidence="8" type="primary">flgB</name>
    <name evidence="8" type="ORF">PsB1_1589</name>
</gene>
<reference evidence="8" key="1">
    <citation type="submission" date="2021-05" db="EMBL/GenBank/DDBJ databases">
        <authorList>
            <person name="Tanabe Y."/>
        </authorList>
    </citation>
    <scope>NUCLEOTIDE SEQUENCE</scope>
    <source>
        <strain evidence="8">BOTRYCO-1</strain>
    </source>
</reference>
<comment type="similarity">
    <text evidence="2 6">Belongs to the flagella basal body rod proteins family.</text>
</comment>
<protein>
    <recommendedName>
        <fullName evidence="3 6">Flagellar basal body rod protein FlgB</fullName>
    </recommendedName>
</protein>
<dbReference type="EMBL" id="BPFZ01000009">
    <property type="protein sequence ID" value="GIU67435.1"/>
    <property type="molecule type" value="Genomic_DNA"/>
</dbReference>
<evidence type="ECO:0000256" key="4">
    <source>
        <dbReference type="ARBA" id="ARBA00023143"/>
    </source>
</evidence>
<evidence type="ECO:0000256" key="2">
    <source>
        <dbReference type="ARBA" id="ARBA00009677"/>
    </source>
</evidence>
<comment type="function">
    <text evidence="5 6">Structural component of flagellum, the bacterial motility apparatus. Part of the rod structure of flagellar basal body.</text>
</comment>
<dbReference type="RefSeq" id="WP_284360336.1">
    <property type="nucleotide sequence ID" value="NZ_BPFZ01000009.1"/>
</dbReference>
<proteinExistence type="inferred from homology"/>
<evidence type="ECO:0000256" key="5">
    <source>
        <dbReference type="ARBA" id="ARBA00024934"/>
    </source>
</evidence>
<name>A0ABQ4PWQ2_9PROT</name>
<dbReference type="InterPro" id="IPR006300">
    <property type="entry name" value="FlgB"/>
</dbReference>
<dbReference type="PIRSF" id="PIRSF002889">
    <property type="entry name" value="Rod_FlgB"/>
    <property type="match status" value="1"/>
</dbReference>
<reference evidence="8" key="2">
    <citation type="journal article" date="2023" name="ISME Commun">
        <title>Characterization of a bloom-associated alphaproteobacterial lineage, 'Candidatus Phycosocius': insights into freshwater algal-bacterial interactions.</title>
        <authorList>
            <person name="Tanabe Y."/>
            <person name="Yamaguchi H."/>
            <person name="Yoshida M."/>
            <person name="Kai A."/>
            <person name="Okazaki Y."/>
        </authorList>
    </citation>
    <scope>NUCLEOTIDE SEQUENCE</scope>
    <source>
        <strain evidence="8">BOTRYCO-1</strain>
    </source>
</reference>
<evidence type="ECO:0000256" key="6">
    <source>
        <dbReference type="PIRNR" id="PIRNR002889"/>
    </source>
</evidence>
<dbReference type="Proteomes" id="UP001161064">
    <property type="component" value="Unassembled WGS sequence"/>
</dbReference>
<keyword evidence="8" id="KW-0969">Cilium</keyword>
<accession>A0ABQ4PWQ2</accession>
<keyword evidence="4 6" id="KW-0975">Bacterial flagellum</keyword>
<feature type="region of interest" description="Disordered" evidence="7">
    <location>
        <begin position="78"/>
        <end position="100"/>
    </location>
</feature>
<evidence type="ECO:0000313" key="9">
    <source>
        <dbReference type="Proteomes" id="UP001161064"/>
    </source>
</evidence>
<evidence type="ECO:0000256" key="1">
    <source>
        <dbReference type="ARBA" id="ARBA00004117"/>
    </source>
</evidence>
<keyword evidence="8" id="KW-0966">Cell projection</keyword>
<comment type="caution">
    <text evidence="8">The sequence shown here is derived from an EMBL/GenBank/DDBJ whole genome shotgun (WGS) entry which is preliminary data.</text>
</comment>
<keyword evidence="9" id="KW-1185">Reference proteome</keyword>
<organism evidence="8 9">
    <name type="scientific">Candidatus Phycosocius spiralis</name>
    <dbReference type="NCBI Taxonomy" id="2815099"/>
    <lineage>
        <taxon>Bacteria</taxon>
        <taxon>Pseudomonadati</taxon>
        <taxon>Pseudomonadota</taxon>
        <taxon>Alphaproteobacteria</taxon>
        <taxon>Caulobacterales</taxon>
        <taxon>Caulobacterales incertae sedis</taxon>
        <taxon>Candidatus Phycosocius</taxon>
    </lineage>
</organism>
<comment type="subunit">
    <text evidence="6">The basal body constitutes a major portion of the flagellar organelle and consists of a number of rings mounted on a central rod.</text>
</comment>
<sequence>MSIANTPFFAVLKERLGFLNERQKVLAYNVANASTPKFVAKDLNNRLFVDAVERQMPQARRGVPGAAPLELVRMKETNANHMDGGPPAPSAGKIIRSPDSETTLDGNSVVLEEQMIKVADTRMSYDAAMGLYQKGLQLMRLAARKPQ</sequence>
<evidence type="ECO:0000256" key="7">
    <source>
        <dbReference type="SAM" id="MobiDB-lite"/>
    </source>
</evidence>
<evidence type="ECO:0000313" key="8">
    <source>
        <dbReference type="EMBL" id="GIU67435.1"/>
    </source>
</evidence>
<keyword evidence="8" id="KW-0282">Flagellum</keyword>
<comment type="subcellular location">
    <subcellularLocation>
        <location evidence="1 6">Bacterial flagellum basal body</location>
    </subcellularLocation>
</comment>
<evidence type="ECO:0000256" key="3">
    <source>
        <dbReference type="ARBA" id="ARBA00014376"/>
    </source>
</evidence>